<dbReference type="RefSeq" id="WP_169672457.1">
    <property type="nucleotide sequence ID" value="NZ_JABBHF010000004.1"/>
</dbReference>
<feature type="chain" id="PRO_5047033145" description="Lipoprotein" evidence="1">
    <location>
        <begin position="21"/>
        <end position="160"/>
    </location>
</feature>
<dbReference type="Proteomes" id="UP000746690">
    <property type="component" value="Unassembled WGS sequence"/>
</dbReference>
<proteinExistence type="predicted"/>
<reference evidence="2 3" key="1">
    <citation type="submission" date="2020-04" db="EMBL/GenBank/DDBJ databases">
        <title>A Flavivirga sp. nov.</title>
        <authorList>
            <person name="Sun X."/>
        </authorList>
    </citation>
    <scope>NUCLEOTIDE SEQUENCE [LARGE SCALE GENOMIC DNA]</scope>
    <source>
        <strain evidence="2 3">Y03</strain>
    </source>
</reference>
<keyword evidence="3" id="KW-1185">Reference proteome</keyword>
<dbReference type="PROSITE" id="PS51257">
    <property type="entry name" value="PROKAR_LIPOPROTEIN"/>
    <property type="match status" value="1"/>
</dbReference>
<name>A0ABX1RVW4_9FLAO</name>
<keyword evidence="1" id="KW-0732">Signal</keyword>
<evidence type="ECO:0000313" key="3">
    <source>
        <dbReference type="Proteomes" id="UP000746690"/>
    </source>
</evidence>
<feature type="signal peptide" evidence="1">
    <location>
        <begin position="1"/>
        <end position="20"/>
    </location>
</feature>
<protein>
    <recommendedName>
        <fullName evidence="4">Lipoprotein</fullName>
    </recommendedName>
</protein>
<organism evidence="2 3">
    <name type="scientific">Flavivirga algicola</name>
    <dbReference type="NCBI Taxonomy" id="2729136"/>
    <lineage>
        <taxon>Bacteria</taxon>
        <taxon>Pseudomonadati</taxon>
        <taxon>Bacteroidota</taxon>
        <taxon>Flavobacteriia</taxon>
        <taxon>Flavobacteriales</taxon>
        <taxon>Flavobacteriaceae</taxon>
        <taxon>Flavivirga</taxon>
    </lineage>
</organism>
<sequence length="160" mass="18391">MRFLKTISILTIFLMASCLLDNKTANIYSYEINSRAEKIETLKKYLIKTSGLVDAEYHIWFQDNGTGRIPGPSDYNIKLALKIDKDSIDSWINHLEPSSKKISIENWKGLKLNNEVWLLNSKPELYHSSSKTEIKLVFRKEHVILGIYSTTPLTLDDIDA</sequence>
<dbReference type="EMBL" id="JABBHF010000004">
    <property type="protein sequence ID" value="NMH87705.1"/>
    <property type="molecule type" value="Genomic_DNA"/>
</dbReference>
<gene>
    <name evidence="2" type="ORF">HHX25_09330</name>
</gene>
<evidence type="ECO:0000256" key="1">
    <source>
        <dbReference type="SAM" id="SignalP"/>
    </source>
</evidence>
<accession>A0ABX1RVW4</accession>
<evidence type="ECO:0008006" key="4">
    <source>
        <dbReference type="Google" id="ProtNLM"/>
    </source>
</evidence>
<evidence type="ECO:0000313" key="2">
    <source>
        <dbReference type="EMBL" id="NMH87705.1"/>
    </source>
</evidence>
<comment type="caution">
    <text evidence="2">The sequence shown here is derived from an EMBL/GenBank/DDBJ whole genome shotgun (WGS) entry which is preliminary data.</text>
</comment>